<evidence type="ECO:0000313" key="2">
    <source>
        <dbReference type="Proteomes" id="UP001281147"/>
    </source>
</evidence>
<dbReference type="EMBL" id="JAUTXU010000411">
    <property type="protein sequence ID" value="KAK3681169.1"/>
    <property type="molecule type" value="Genomic_DNA"/>
</dbReference>
<keyword evidence="2" id="KW-1185">Reference proteome</keyword>
<name>A0ACC3MBM8_9PEZI</name>
<proteinExistence type="predicted"/>
<reference evidence="1" key="1">
    <citation type="submission" date="2023-07" db="EMBL/GenBank/DDBJ databases">
        <title>Black Yeasts Isolated from many extreme environments.</title>
        <authorList>
            <person name="Coleine C."/>
            <person name="Stajich J.E."/>
            <person name="Selbmann L."/>
        </authorList>
    </citation>
    <scope>NUCLEOTIDE SEQUENCE</scope>
    <source>
        <strain evidence="1">CCFEE 5714</strain>
    </source>
</reference>
<evidence type="ECO:0000313" key="1">
    <source>
        <dbReference type="EMBL" id="KAK3681169.1"/>
    </source>
</evidence>
<dbReference type="Proteomes" id="UP001281147">
    <property type="component" value="Unassembled WGS sequence"/>
</dbReference>
<comment type="caution">
    <text evidence="1">The sequence shown here is derived from an EMBL/GenBank/DDBJ whole genome shotgun (WGS) entry which is preliminary data.</text>
</comment>
<accession>A0ACC3MBM8</accession>
<protein>
    <submittedName>
        <fullName evidence="1">Uncharacterized protein</fullName>
    </submittedName>
</protein>
<gene>
    <name evidence="1" type="ORF">LTR37_020970</name>
</gene>
<organism evidence="1 2">
    <name type="scientific">Vermiconidia calcicola</name>
    <dbReference type="NCBI Taxonomy" id="1690605"/>
    <lineage>
        <taxon>Eukaryota</taxon>
        <taxon>Fungi</taxon>
        <taxon>Dikarya</taxon>
        <taxon>Ascomycota</taxon>
        <taxon>Pezizomycotina</taxon>
        <taxon>Dothideomycetes</taxon>
        <taxon>Dothideomycetidae</taxon>
        <taxon>Mycosphaerellales</taxon>
        <taxon>Extremaceae</taxon>
        <taxon>Vermiconidia</taxon>
    </lineage>
</organism>
<sequence>MAEELILLPDPHDTLFRMTRKVLKQTWELDNALEELCNALGQYSILPADGRKGCEADLLAETTVETKAHRADKICFFALSSFDPSSLTLMCEGTAGDFLPSRVPPPPPPARVAYCRRKLEQRTLLQLRE</sequence>